<dbReference type="InterPro" id="IPR055132">
    <property type="entry name" value="RNase_J_b_CASP"/>
</dbReference>
<dbReference type="Pfam" id="PF00753">
    <property type="entry name" value="Lactamase_B"/>
    <property type="match status" value="1"/>
</dbReference>
<keyword evidence="3" id="KW-0269">Exonuclease</keyword>
<dbReference type="InterPro" id="IPR036866">
    <property type="entry name" value="RibonucZ/Hydroxyglut_hydro"/>
</dbReference>
<proteinExistence type="predicted"/>
<dbReference type="Pfam" id="PF22505">
    <property type="entry name" value="RNase_J_b_CASP"/>
    <property type="match status" value="1"/>
</dbReference>
<organism evidence="6 7">
    <name type="scientific">candidate division WWE3 bacterium</name>
    <dbReference type="NCBI Taxonomy" id="2053526"/>
    <lineage>
        <taxon>Bacteria</taxon>
        <taxon>Katanobacteria</taxon>
    </lineage>
</organism>
<reference evidence="6" key="1">
    <citation type="submission" date="2020-04" db="EMBL/GenBank/DDBJ databases">
        <authorList>
            <person name="Zhang T."/>
        </authorList>
    </citation>
    <scope>NUCLEOTIDE SEQUENCE</scope>
    <source>
        <strain evidence="6">HKST-UBA03</strain>
    </source>
</reference>
<keyword evidence="1" id="KW-0963">Cytoplasm</keyword>
<accession>A0A955LJH7</accession>
<evidence type="ECO:0000256" key="4">
    <source>
        <dbReference type="ARBA" id="ARBA00022884"/>
    </source>
</evidence>
<reference evidence="6" key="2">
    <citation type="journal article" date="2021" name="Microbiome">
        <title>Successional dynamics and alternative stable states in a saline activated sludge microbial community over 9 years.</title>
        <authorList>
            <person name="Wang Y."/>
            <person name="Ye J."/>
            <person name="Ju F."/>
            <person name="Liu L."/>
            <person name="Boyd J.A."/>
            <person name="Deng Y."/>
            <person name="Parks D.H."/>
            <person name="Jiang X."/>
            <person name="Yin X."/>
            <person name="Woodcroft B.J."/>
            <person name="Tyson G.W."/>
            <person name="Hugenholtz P."/>
            <person name="Polz M.F."/>
            <person name="Zhang T."/>
        </authorList>
    </citation>
    <scope>NUCLEOTIDE SEQUENCE</scope>
    <source>
        <strain evidence="6">HKST-UBA03</strain>
    </source>
</reference>
<dbReference type="InterPro" id="IPR041636">
    <property type="entry name" value="RNase_J_C"/>
</dbReference>
<dbReference type="InterPro" id="IPR001279">
    <property type="entry name" value="Metallo-B-lactamas"/>
</dbReference>
<evidence type="ECO:0000313" key="7">
    <source>
        <dbReference type="Proteomes" id="UP000751518"/>
    </source>
</evidence>
<dbReference type="InterPro" id="IPR004613">
    <property type="entry name" value="RNase_J"/>
</dbReference>
<dbReference type="InterPro" id="IPR042173">
    <property type="entry name" value="RNase_J_2"/>
</dbReference>
<dbReference type="AlphaFoldDB" id="A0A955LJH7"/>
<dbReference type="NCBIfam" id="TIGR00649">
    <property type="entry name" value="MG423"/>
    <property type="match status" value="1"/>
</dbReference>
<dbReference type="SMART" id="SM00849">
    <property type="entry name" value="Lactamase_B"/>
    <property type="match status" value="1"/>
</dbReference>
<dbReference type="EMBL" id="JAGQKZ010000004">
    <property type="protein sequence ID" value="MCA9391760.1"/>
    <property type="molecule type" value="Genomic_DNA"/>
</dbReference>
<dbReference type="Proteomes" id="UP000751518">
    <property type="component" value="Unassembled WGS sequence"/>
</dbReference>
<dbReference type="Gene3D" id="3.60.15.10">
    <property type="entry name" value="Ribonuclease Z/Hydroxyacylglutathione hydrolase-like"/>
    <property type="match status" value="1"/>
</dbReference>
<dbReference type="GO" id="GO:0004527">
    <property type="term" value="F:exonuclease activity"/>
    <property type="evidence" value="ECO:0007669"/>
    <property type="project" value="UniProtKB-KW"/>
</dbReference>
<dbReference type="PANTHER" id="PTHR43694">
    <property type="entry name" value="RIBONUCLEASE J"/>
    <property type="match status" value="1"/>
</dbReference>
<sequence>MSKVTYLSLGGSGNVTQNMHVLETEKDIIILDAGIGFPDTDQFGVDVVIPDISYLYPKLKKIKAIMISHAHEDHIGGLPYLIEDLGRPPIYATKLARGFIENKLEEHNRLKNQSMVLVEPEKGPITLGDFTIYPYHVNHSIPDALGYFIKTPIGNIVFSPDFKFDWTPVDNVLFDVAKLTDLAKDGVHTLISDCLGSTREGYTQSERTIQKAFENEISDAKGQVFITTMSSNISRVQQAINASIKYNRRVVPVGRSIERNIEIAGKLGYLNAPDGVVVSMDEARRMKPSKLTYIVAGSFGQKGSSLDRLSRGEHRMVHLKDNAVVIFSADPIPGVYDQVGSVIDNLMARGVRVVYSDIQDDMHVSGHGSKGDLSIMIGLTRPKYFIPIGGQIRHQHGYKDLVEDMGFDPRSVFILTDGQTVQLTQNHAQTGKPIELRDVFVDGRLVGNVGKTILEERMQLGQEGMLGVIVAKHGDKLDSHVQILSKGFVFKPESDELITAVANQAKGIIGKRKVAEWNKVKDELEKKIGSHIYSKVKRRPMVVATLVDA</sequence>
<evidence type="ECO:0000256" key="3">
    <source>
        <dbReference type="ARBA" id="ARBA00022839"/>
    </source>
</evidence>
<feature type="domain" description="Metallo-beta-lactamase" evidence="5">
    <location>
        <begin position="16"/>
        <end position="213"/>
    </location>
</feature>
<protein>
    <submittedName>
        <fullName evidence="6">Ribonuclease J</fullName>
    </submittedName>
</protein>
<gene>
    <name evidence="6" type="ORF">KC614_00960</name>
</gene>
<dbReference type="Pfam" id="PF17770">
    <property type="entry name" value="RNase_J_C"/>
    <property type="match status" value="1"/>
</dbReference>
<evidence type="ECO:0000256" key="1">
    <source>
        <dbReference type="ARBA" id="ARBA00022490"/>
    </source>
</evidence>
<dbReference type="PANTHER" id="PTHR43694:SF1">
    <property type="entry name" value="RIBONUCLEASE J"/>
    <property type="match status" value="1"/>
</dbReference>
<dbReference type="GO" id="GO:0003723">
    <property type="term" value="F:RNA binding"/>
    <property type="evidence" value="ECO:0007669"/>
    <property type="project" value="UniProtKB-KW"/>
</dbReference>
<dbReference type="Gene3D" id="3.40.50.10710">
    <property type="entry name" value="Metallo-hydrolase/oxidoreductase"/>
    <property type="match status" value="1"/>
</dbReference>
<dbReference type="SUPFAM" id="SSF56281">
    <property type="entry name" value="Metallo-hydrolase/oxidoreductase"/>
    <property type="match status" value="1"/>
</dbReference>
<comment type="caution">
    <text evidence="6">The sequence shown here is derived from an EMBL/GenBank/DDBJ whole genome shotgun (WGS) entry which is preliminary data.</text>
</comment>
<evidence type="ECO:0000313" key="6">
    <source>
        <dbReference type="EMBL" id="MCA9391760.1"/>
    </source>
</evidence>
<dbReference type="Gene3D" id="3.10.20.580">
    <property type="match status" value="1"/>
</dbReference>
<evidence type="ECO:0000259" key="5">
    <source>
        <dbReference type="SMART" id="SM00849"/>
    </source>
</evidence>
<dbReference type="GO" id="GO:0046872">
    <property type="term" value="F:metal ion binding"/>
    <property type="evidence" value="ECO:0007669"/>
    <property type="project" value="InterPro"/>
</dbReference>
<keyword evidence="4" id="KW-0694">RNA-binding</keyword>
<name>A0A955LJH7_UNCKA</name>
<keyword evidence="2" id="KW-0540">Nuclease</keyword>
<evidence type="ECO:0000256" key="2">
    <source>
        <dbReference type="ARBA" id="ARBA00022722"/>
    </source>
</evidence>
<keyword evidence="3" id="KW-0378">Hydrolase</keyword>
<dbReference type="CDD" id="cd07714">
    <property type="entry name" value="RNaseJ_MBL-fold"/>
    <property type="match status" value="1"/>
</dbReference>